<dbReference type="PANTHER" id="PTHR18964">
    <property type="entry name" value="ROK (REPRESSOR, ORF, KINASE) FAMILY"/>
    <property type="match status" value="1"/>
</dbReference>
<organism evidence="2 3">
    <name type="scientific">Streptomyces humidus</name>
    <dbReference type="NCBI Taxonomy" id="52259"/>
    <lineage>
        <taxon>Bacteria</taxon>
        <taxon>Bacillati</taxon>
        <taxon>Actinomycetota</taxon>
        <taxon>Actinomycetes</taxon>
        <taxon>Kitasatosporales</taxon>
        <taxon>Streptomycetaceae</taxon>
        <taxon>Streptomyces</taxon>
    </lineage>
</organism>
<dbReference type="InterPro" id="IPR043129">
    <property type="entry name" value="ATPase_NBD"/>
</dbReference>
<protein>
    <submittedName>
        <fullName evidence="2">Sugar kinase</fullName>
    </submittedName>
</protein>
<comment type="similarity">
    <text evidence="1">Belongs to the ROK (NagC/XylR) family.</text>
</comment>
<dbReference type="PROSITE" id="PS01125">
    <property type="entry name" value="ROK"/>
    <property type="match status" value="1"/>
</dbReference>
<dbReference type="EMBL" id="BMTL01000043">
    <property type="protein sequence ID" value="GGS23643.1"/>
    <property type="molecule type" value="Genomic_DNA"/>
</dbReference>
<comment type="caution">
    <text evidence="2">The sequence shown here is derived from an EMBL/GenBank/DDBJ whole genome shotgun (WGS) entry which is preliminary data.</text>
</comment>
<dbReference type="InterPro" id="IPR036388">
    <property type="entry name" value="WH-like_DNA-bd_sf"/>
</dbReference>
<dbReference type="InterPro" id="IPR000600">
    <property type="entry name" value="ROK"/>
</dbReference>
<evidence type="ECO:0000256" key="1">
    <source>
        <dbReference type="ARBA" id="ARBA00006479"/>
    </source>
</evidence>
<accession>A0A918G962</accession>
<name>A0A918G962_9ACTN</name>
<proteinExistence type="inferred from homology"/>
<dbReference type="Pfam" id="PF00480">
    <property type="entry name" value="ROK"/>
    <property type="match status" value="1"/>
</dbReference>
<sequence length="424" mass="44777">MSATTPSPQEAYIHGQLVNLVRTGQAVTRPALEQQTRLGRKVVAQRVQQAIDVGLLEDGDLAPSGGGRPSRLLRFRAEAGHVFAAVLGATEVTAAVSTLDGTLLASLHEDWDAADRPDETLEVLDGLFVRLARRTRVEPWAFGIGVAGPVDFGSGRLVAPPILPGWDGYSVRSWLRERYDAPVWVDNDVNLMALGEWHKGTPNDGRDLLYVFVDEGVGAGLVSRGRVFRGESGAAGDIGHTQVTEDPTVVCRCGRTGCLEAVTGGWGLVRRLTARAAESPLLSERLAGQGRLTAEDVGMAARAGDPLAAAEVESGARLIGVTAANLVNFVNPGTVVLGGGAVRVGDSVFEVFADTLMRRAGTLAAQRLRVRPASLDFREGVTGAAIMAIEQMFGPASLGLWIENGSPIGYATSLQRTSVLEGLT</sequence>
<keyword evidence="3" id="KW-1185">Reference proteome</keyword>
<dbReference type="InterPro" id="IPR049874">
    <property type="entry name" value="ROK_cs"/>
</dbReference>
<reference evidence="2" key="1">
    <citation type="journal article" date="2014" name="Int. J. Syst. Evol. Microbiol.">
        <title>Complete genome sequence of Corynebacterium casei LMG S-19264T (=DSM 44701T), isolated from a smear-ripened cheese.</title>
        <authorList>
            <consortium name="US DOE Joint Genome Institute (JGI-PGF)"/>
            <person name="Walter F."/>
            <person name="Albersmeier A."/>
            <person name="Kalinowski J."/>
            <person name="Ruckert C."/>
        </authorList>
    </citation>
    <scope>NUCLEOTIDE SEQUENCE</scope>
    <source>
        <strain evidence="2">JCM 4386</strain>
    </source>
</reference>
<dbReference type="GO" id="GO:0016301">
    <property type="term" value="F:kinase activity"/>
    <property type="evidence" value="ECO:0007669"/>
    <property type="project" value="UniProtKB-KW"/>
</dbReference>
<keyword evidence="2" id="KW-0808">Transferase</keyword>
<dbReference type="AlphaFoldDB" id="A0A918G962"/>
<dbReference type="Proteomes" id="UP000606194">
    <property type="component" value="Unassembled WGS sequence"/>
</dbReference>
<evidence type="ECO:0000313" key="2">
    <source>
        <dbReference type="EMBL" id="GGS23643.1"/>
    </source>
</evidence>
<dbReference type="RefSeq" id="WP_190153652.1">
    <property type="nucleotide sequence ID" value="NZ_BMTL01000043.1"/>
</dbReference>
<dbReference type="Gene3D" id="3.30.420.40">
    <property type="match status" value="2"/>
</dbReference>
<dbReference type="SUPFAM" id="SSF53067">
    <property type="entry name" value="Actin-like ATPase domain"/>
    <property type="match status" value="1"/>
</dbReference>
<keyword evidence="2" id="KW-0418">Kinase</keyword>
<gene>
    <name evidence="2" type="ORF">GCM10010269_73090</name>
</gene>
<dbReference type="PANTHER" id="PTHR18964:SF173">
    <property type="entry name" value="GLUCOKINASE"/>
    <property type="match status" value="1"/>
</dbReference>
<reference evidence="2" key="2">
    <citation type="submission" date="2020-09" db="EMBL/GenBank/DDBJ databases">
        <authorList>
            <person name="Sun Q."/>
            <person name="Ohkuma M."/>
        </authorList>
    </citation>
    <scope>NUCLEOTIDE SEQUENCE</scope>
    <source>
        <strain evidence="2">JCM 4386</strain>
    </source>
</reference>
<dbReference type="Gene3D" id="1.10.10.10">
    <property type="entry name" value="Winged helix-like DNA-binding domain superfamily/Winged helix DNA-binding domain"/>
    <property type="match status" value="1"/>
</dbReference>
<evidence type="ECO:0000313" key="3">
    <source>
        <dbReference type="Proteomes" id="UP000606194"/>
    </source>
</evidence>